<feature type="transmembrane region" description="Helical" evidence="10">
    <location>
        <begin position="449"/>
        <end position="470"/>
    </location>
</feature>
<keyword evidence="4" id="KW-0808">Transferase</keyword>
<dbReference type="GO" id="GO:0016301">
    <property type="term" value="F:kinase activity"/>
    <property type="evidence" value="ECO:0007669"/>
    <property type="project" value="UniProtKB-KW"/>
</dbReference>
<dbReference type="InterPro" id="IPR011712">
    <property type="entry name" value="Sig_transdc_His_kin_sub3_dim/P"/>
</dbReference>
<dbReference type="RefSeq" id="WP_258789784.1">
    <property type="nucleotide sequence ID" value="NZ_JANUGQ010000023.1"/>
</dbReference>
<feature type="transmembrane region" description="Helical" evidence="10">
    <location>
        <begin position="540"/>
        <end position="562"/>
    </location>
</feature>
<evidence type="ECO:0000256" key="10">
    <source>
        <dbReference type="SAM" id="Phobius"/>
    </source>
</evidence>
<feature type="transmembrane region" description="Helical" evidence="10">
    <location>
        <begin position="516"/>
        <end position="534"/>
    </location>
</feature>
<proteinExistence type="predicted"/>
<keyword evidence="8" id="KW-0902">Two-component regulatory system</keyword>
<dbReference type="PANTHER" id="PTHR24421:SF10">
    <property type="entry name" value="NITRATE_NITRITE SENSOR PROTEIN NARQ"/>
    <property type="match status" value="1"/>
</dbReference>
<reference evidence="12" key="1">
    <citation type="submission" date="2022-08" db="EMBL/GenBank/DDBJ databases">
        <authorList>
            <person name="Somphong A."/>
            <person name="Phongsopitanun W."/>
        </authorList>
    </citation>
    <scope>NUCLEOTIDE SEQUENCE</scope>
    <source>
        <strain evidence="12">LP05-1</strain>
    </source>
</reference>
<evidence type="ECO:0000256" key="1">
    <source>
        <dbReference type="ARBA" id="ARBA00000085"/>
    </source>
</evidence>
<dbReference type="SUPFAM" id="SSF55874">
    <property type="entry name" value="ATPase domain of HSP90 chaperone/DNA topoisomerase II/histidine kinase"/>
    <property type="match status" value="1"/>
</dbReference>
<feature type="transmembrane region" description="Helical" evidence="10">
    <location>
        <begin position="424"/>
        <end position="444"/>
    </location>
</feature>
<keyword evidence="10" id="KW-0812">Transmembrane</keyword>
<dbReference type="PANTHER" id="PTHR24421">
    <property type="entry name" value="NITRATE/NITRITE SENSOR PROTEIN NARX-RELATED"/>
    <property type="match status" value="1"/>
</dbReference>
<gene>
    <name evidence="12" type="ORF">NX801_23090</name>
</gene>
<accession>A0ABT2CMD0</accession>
<evidence type="ECO:0000259" key="11">
    <source>
        <dbReference type="Pfam" id="PF07730"/>
    </source>
</evidence>
<dbReference type="Pfam" id="PF07730">
    <property type="entry name" value="HisKA_3"/>
    <property type="match status" value="1"/>
</dbReference>
<keyword evidence="5" id="KW-0547">Nucleotide-binding</keyword>
<feature type="region of interest" description="Disordered" evidence="9">
    <location>
        <begin position="767"/>
        <end position="811"/>
    </location>
</feature>
<evidence type="ECO:0000313" key="12">
    <source>
        <dbReference type="EMBL" id="MCS0638490.1"/>
    </source>
</evidence>
<dbReference type="InterPro" id="IPR050482">
    <property type="entry name" value="Sensor_HK_TwoCompSys"/>
</dbReference>
<feature type="domain" description="Signal transduction histidine kinase subgroup 3 dimerisation and phosphoacceptor" evidence="11">
    <location>
        <begin position="180"/>
        <end position="233"/>
    </location>
</feature>
<name>A0ABT2CMD0_9ACTN</name>
<dbReference type="EMBL" id="JANUGQ010000023">
    <property type="protein sequence ID" value="MCS0638490.1"/>
    <property type="molecule type" value="Genomic_DNA"/>
</dbReference>
<feature type="region of interest" description="Disordered" evidence="9">
    <location>
        <begin position="320"/>
        <end position="343"/>
    </location>
</feature>
<keyword evidence="7" id="KW-0067">ATP-binding</keyword>
<evidence type="ECO:0000256" key="7">
    <source>
        <dbReference type="ARBA" id="ARBA00022840"/>
    </source>
</evidence>
<evidence type="ECO:0000256" key="5">
    <source>
        <dbReference type="ARBA" id="ARBA00022741"/>
    </source>
</evidence>
<comment type="caution">
    <text evidence="12">The sequence shown here is derived from an EMBL/GenBank/DDBJ whole genome shotgun (WGS) entry which is preliminary data.</text>
</comment>
<feature type="transmembrane region" description="Helical" evidence="10">
    <location>
        <begin position="476"/>
        <end position="496"/>
    </location>
</feature>
<keyword evidence="13" id="KW-1185">Reference proteome</keyword>
<feature type="transmembrane region" description="Helical" evidence="10">
    <location>
        <begin position="62"/>
        <end position="85"/>
    </location>
</feature>
<evidence type="ECO:0000256" key="9">
    <source>
        <dbReference type="SAM" id="MobiDB-lite"/>
    </source>
</evidence>
<evidence type="ECO:0000256" key="3">
    <source>
        <dbReference type="ARBA" id="ARBA00022553"/>
    </source>
</evidence>
<dbReference type="CDD" id="cd16917">
    <property type="entry name" value="HATPase_UhpB-NarQ-NarX-like"/>
    <property type="match status" value="1"/>
</dbReference>
<sequence>MIRTDGRLPPALVLLAQAAVWPGPALACGGAGVAAGELLAAVVLGAVMTTALLVRSSHPVPVLALTGLACAVGAGALPAGAVALWGTAGVALALGAVAVERDTTTAVLSAGTLAAWQALHGVTLHGIGGPHGLDLALTALLYAAACGAGIRLRRSRAAGAAAAWRLNRVLAGRRRLPEAERGRMERELHDVAAHHLTAVVVTVGAALGLRERRPELAAEALEFAIRTGREAGQALSAVHAPRPAPETGADQAERLRALAAGIGGLGQPVTCDLEAVPDGAAGEAAYGIVREALTNAVRHAPGAPTSVRCRADGARVEITVDNGPAPGDRTGSARPAAGLGGGRGHRLLRERAREAGGTLTSGPTGDGGWRVHALLPGGGATAPPPPVPRARRAAQFTVAAGLCVQPFVPVFLPHAHPRTPGATVSAGALQSLLVVAQAVALLWLRRAPLAAPGVLCALAALWPVATAMGGTAAGPVVVPAVLSALGTGTALALLTVRAAAGEPRTGRALPGRRAGAAGAAAHAVSLAGGVLVTGGTPARAGAAAGTALLTIALLRGAGGWYARRTRHRRAAYDDRLARSVEDGVREAWAERRRITTGLETTVLDRTAAMVRTAEAGELAGTADRAREALAAMRSLLDTVHDDRAGGRKPVTDRELVPQPTLGALDLLVGQYRASGRRIEVRYTGRAAGPLSPLIDLTAYRAAEILLAAGGEEPVTLVFDQIGGGLALTATGVPAAVRPAVRARLTARTDPLGGTLTLSRTGPVRLLLPATPATPAGPSAPDTVAATGPSAPGTDTAAPPRGDQEDPTCPSP</sequence>
<feature type="compositionally biased region" description="Low complexity" evidence="9">
    <location>
        <begin position="767"/>
        <end position="782"/>
    </location>
</feature>
<evidence type="ECO:0000256" key="6">
    <source>
        <dbReference type="ARBA" id="ARBA00022777"/>
    </source>
</evidence>
<dbReference type="EC" id="2.7.13.3" evidence="2"/>
<keyword evidence="10" id="KW-1133">Transmembrane helix</keyword>
<dbReference type="Gene3D" id="3.30.565.10">
    <property type="entry name" value="Histidine kinase-like ATPase, C-terminal domain"/>
    <property type="match status" value="1"/>
</dbReference>
<dbReference type="Proteomes" id="UP001431313">
    <property type="component" value="Unassembled WGS sequence"/>
</dbReference>
<keyword evidence="6 12" id="KW-0418">Kinase</keyword>
<evidence type="ECO:0000256" key="2">
    <source>
        <dbReference type="ARBA" id="ARBA00012438"/>
    </source>
</evidence>
<comment type="catalytic activity">
    <reaction evidence="1">
        <text>ATP + protein L-histidine = ADP + protein N-phospho-L-histidine.</text>
        <dbReference type="EC" id="2.7.13.3"/>
    </reaction>
</comment>
<feature type="transmembrane region" description="Helical" evidence="10">
    <location>
        <begin position="37"/>
        <end position="55"/>
    </location>
</feature>
<keyword evidence="3" id="KW-0597">Phosphoprotein</keyword>
<evidence type="ECO:0000256" key="4">
    <source>
        <dbReference type="ARBA" id="ARBA00022679"/>
    </source>
</evidence>
<protein>
    <recommendedName>
        <fullName evidence="2">histidine kinase</fullName>
        <ecNumber evidence="2">2.7.13.3</ecNumber>
    </recommendedName>
</protein>
<evidence type="ECO:0000256" key="8">
    <source>
        <dbReference type="ARBA" id="ARBA00023012"/>
    </source>
</evidence>
<organism evidence="12 13">
    <name type="scientific">Streptomyces pyxinae</name>
    <dbReference type="NCBI Taxonomy" id="2970734"/>
    <lineage>
        <taxon>Bacteria</taxon>
        <taxon>Bacillati</taxon>
        <taxon>Actinomycetota</taxon>
        <taxon>Actinomycetes</taxon>
        <taxon>Kitasatosporales</taxon>
        <taxon>Streptomycetaceae</taxon>
        <taxon>Streptomyces</taxon>
    </lineage>
</organism>
<dbReference type="InterPro" id="IPR036890">
    <property type="entry name" value="HATPase_C_sf"/>
</dbReference>
<dbReference type="Gene3D" id="1.20.5.1930">
    <property type="match status" value="1"/>
</dbReference>
<keyword evidence="10" id="KW-0472">Membrane</keyword>
<evidence type="ECO:0000313" key="13">
    <source>
        <dbReference type="Proteomes" id="UP001431313"/>
    </source>
</evidence>